<dbReference type="RefSeq" id="WP_078561438.1">
    <property type="nucleotide sequence ID" value="NZ_LOKQ01000235.1"/>
</dbReference>
<protein>
    <submittedName>
        <fullName evidence="1">Uncharacterized protein</fullName>
    </submittedName>
</protein>
<reference evidence="1 2" key="1">
    <citation type="submission" date="2015-12" db="EMBL/GenBank/DDBJ databases">
        <authorList>
            <person name="Bansal K."/>
            <person name="Midha S."/>
            <person name="Patil P.B."/>
        </authorList>
    </citation>
    <scope>NUCLEOTIDE SEQUENCE [LARGE SCALE GENOMIC DNA]</scope>
    <source>
        <strain evidence="1 2">LMG558</strain>
    </source>
</reference>
<accession>A0ABX3MBY6</accession>
<keyword evidence="2" id="KW-1185">Reference proteome</keyword>
<organism evidence="1 2">
    <name type="scientific">Xanthomonas axonopodis pv. cajani</name>
    <dbReference type="NCBI Taxonomy" id="487827"/>
    <lineage>
        <taxon>Bacteria</taxon>
        <taxon>Pseudomonadati</taxon>
        <taxon>Pseudomonadota</taxon>
        <taxon>Gammaproteobacteria</taxon>
        <taxon>Lysobacterales</taxon>
        <taxon>Lysobacteraceae</taxon>
        <taxon>Xanthomonas</taxon>
    </lineage>
</organism>
<evidence type="ECO:0000313" key="1">
    <source>
        <dbReference type="EMBL" id="OOX13828.1"/>
    </source>
</evidence>
<dbReference type="Proteomes" id="UP000191089">
    <property type="component" value="Unassembled WGS sequence"/>
</dbReference>
<dbReference type="EMBL" id="LOKQ01000235">
    <property type="protein sequence ID" value="OOX13828.1"/>
    <property type="molecule type" value="Genomic_DNA"/>
</dbReference>
<proteinExistence type="predicted"/>
<gene>
    <name evidence="1" type="ORF">Xcaj_07785</name>
</gene>
<comment type="caution">
    <text evidence="1">The sequence shown here is derived from an EMBL/GenBank/DDBJ whole genome shotgun (WGS) entry which is preliminary data.</text>
</comment>
<evidence type="ECO:0000313" key="2">
    <source>
        <dbReference type="Proteomes" id="UP000191089"/>
    </source>
</evidence>
<name>A0ABX3MBY6_9XANT</name>
<sequence length="61" mass="7265">MNIPLTADELIDELARIYPEVIYDPEQDREEFLLKSGERRLVLRLLAAREQEREEPRGGRR</sequence>